<keyword evidence="3 8" id="KW-0813">Transport</keyword>
<feature type="compositionally biased region" description="Polar residues" evidence="9">
    <location>
        <begin position="1"/>
        <end position="24"/>
    </location>
</feature>
<feature type="transmembrane region" description="Helical" evidence="8">
    <location>
        <begin position="37"/>
        <end position="56"/>
    </location>
</feature>
<gene>
    <name evidence="12" type="ORF">HU738_017250</name>
    <name evidence="11" type="ORF">HU738_18840</name>
</gene>
<dbReference type="Proteomes" id="UP000628137">
    <property type="component" value="Unassembled WGS sequence"/>
</dbReference>
<dbReference type="EMBL" id="JABWRP020000013">
    <property type="protein sequence ID" value="MBV4542796.1"/>
    <property type="molecule type" value="Genomic_DNA"/>
</dbReference>
<keyword evidence="4" id="KW-1003">Cell membrane</keyword>
<evidence type="ECO:0000256" key="8">
    <source>
        <dbReference type="RuleBase" id="RU363032"/>
    </source>
</evidence>
<dbReference type="GO" id="GO:0005886">
    <property type="term" value="C:plasma membrane"/>
    <property type="evidence" value="ECO:0007669"/>
    <property type="project" value="UniProtKB-SubCell"/>
</dbReference>
<keyword evidence="5 8" id="KW-0812">Transmembrane</keyword>
<reference evidence="11" key="2">
    <citation type="submission" date="2020-07" db="EMBL/GenBank/DDBJ databases">
        <authorList>
            <person name="Lood C."/>
            <person name="Girard L."/>
        </authorList>
    </citation>
    <scope>NUCLEOTIDE SEQUENCE</scope>
    <source>
        <strain evidence="11">RW4S2</strain>
    </source>
</reference>
<feature type="transmembrane region" description="Helical" evidence="8">
    <location>
        <begin position="300"/>
        <end position="322"/>
    </location>
</feature>
<dbReference type="AlphaFoldDB" id="A0A923GL68"/>
<accession>A0A923GL68</accession>
<comment type="caution">
    <text evidence="11">The sequence shown here is derived from an EMBL/GenBank/DDBJ whole genome shotgun (WGS) entry which is preliminary data.</text>
</comment>
<feature type="transmembrane region" description="Helical" evidence="8">
    <location>
        <begin position="269"/>
        <end position="288"/>
    </location>
</feature>
<evidence type="ECO:0000256" key="4">
    <source>
        <dbReference type="ARBA" id="ARBA00022475"/>
    </source>
</evidence>
<organism evidence="11">
    <name type="scientific">Pseudomonas vlassakiae</name>
    <dbReference type="NCBI Taxonomy" id="485888"/>
    <lineage>
        <taxon>Bacteria</taxon>
        <taxon>Pseudomonadati</taxon>
        <taxon>Pseudomonadota</taxon>
        <taxon>Gammaproteobacteria</taxon>
        <taxon>Pseudomonadales</taxon>
        <taxon>Pseudomonadaceae</taxon>
        <taxon>Pseudomonas</taxon>
    </lineage>
</organism>
<dbReference type="GO" id="GO:0055085">
    <property type="term" value="P:transmembrane transport"/>
    <property type="evidence" value="ECO:0007669"/>
    <property type="project" value="InterPro"/>
</dbReference>
<feature type="transmembrane region" description="Helical" evidence="8">
    <location>
        <begin position="204"/>
        <end position="228"/>
    </location>
</feature>
<dbReference type="Gene3D" id="1.10.3720.10">
    <property type="entry name" value="MetI-like"/>
    <property type="match status" value="1"/>
</dbReference>
<dbReference type="SUPFAM" id="SSF161098">
    <property type="entry name" value="MetI-like"/>
    <property type="match status" value="1"/>
</dbReference>
<evidence type="ECO:0000256" key="9">
    <source>
        <dbReference type="SAM" id="MobiDB-lite"/>
    </source>
</evidence>
<name>A0A923GL68_9PSED</name>
<evidence type="ECO:0000259" key="10">
    <source>
        <dbReference type="PROSITE" id="PS50928"/>
    </source>
</evidence>
<dbReference type="PROSITE" id="PS50928">
    <property type="entry name" value="ABC_TM1"/>
    <property type="match status" value="1"/>
</dbReference>
<dbReference type="PANTHER" id="PTHR42929:SF5">
    <property type="entry name" value="ABC TRANSPORTER PERMEASE PROTEIN"/>
    <property type="match status" value="1"/>
</dbReference>
<dbReference type="Pfam" id="PF00528">
    <property type="entry name" value="BPD_transp_1"/>
    <property type="match status" value="1"/>
</dbReference>
<comment type="similarity">
    <text evidence="2">Belongs to the binding-protein-dependent transport system permease family. CysTW subfamily.</text>
</comment>
<evidence type="ECO:0000256" key="2">
    <source>
        <dbReference type="ARBA" id="ARBA00007069"/>
    </source>
</evidence>
<feature type="region of interest" description="Disordered" evidence="9">
    <location>
        <begin position="1"/>
        <end position="30"/>
    </location>
</feature>
<feature type="transmembrane region" description="Helical" evidence="8">
    <location>
        <begin position="240"/>
        <end position="263"/>
    </location>
</feature>
<feature type="transmembrane region" description="Helical" evidence="8">
    <location>
        <begin position="390"/>
        <end position="411"/>
    </location>
</feature>
<evidence type="ECO:0000256" key="7">
    <source>
        <dbReference type="ARBA" id="ARBA00023136"/>
    </source>
</evidence>
<dbReference type="CDD" id="cd06261">
    <property type="entry name" value="TM_PBP2"/>
    <property type="match status" value="1"/>
</dbReference>
<evidence type="ECO:0000313" key="13">
    <source>
        <dbReference type="Proteomes" id="UP000628137"/>
    </source>
</evidence>
<reference evidence="12" key="3">
    <citation type="submission" date="2021-06" db="EMBL/GenBank/DDBJ databases">
        <title>Updating the genus Pseudomonas: Description of 43 new species and partition of the Pseudomonas putida group.</title>
        <authorList>
            <person name="Girard L."/>
            <person name="Lood C."/>
            <person name="Vandamme P."/>
            <person name="Rokni-Zadeh H."/>
            <person name="Van Noort V."/>
            <person name="Hofte M."/>
            <person name="Lavigne R."/>
            <person name="De Mot R."/>
        </authorList>
    </citation>
    <scope>NUCLEOTIDE SEQUENCE</scope>
    <source>
        <strain evidence="12">RW4S2</strain>
    </source>
</reference>
<protein>
    <submittedName>
        <fullName evidence="11">ABC transporter permease</fullName>
    </submittedName>
</protein>
<dbReference type="RefSeq" id="WP_186603627.1">
    <property type="nucleotide sequence ID" value="NZ_JABWRP020000013.1"/>
</dbReference>
<evidence type="ECO:0000313" key="12">
    <source>
        <dbReference type="EMBL" id="MBV4542796.1"/>
    </source>
</evidence>
<evidence type="ECO:0000256" key="6">
    <source>
        <dbReference type="ARBA" id="ARBA00022989"/>
    </source>
</evidence>
<keyword evidence="6 8" id="KW-1133">Transmembrane helix</keyword>
<comment type="subcellular location">
    <subcellularLocation>
        <location evidence="1 8">Cell membrane</location>
        <topology evidence="1 8">Multi-pass membrane protein</topology>
    </subcellularLocation>
</comment>
<evidence type="ECO:0000256" key="5">
    <source>
        <dbReference type="ARBA" id="ARBA00022692"/>
    </source>
</evidence>
<sequence length="423" mass="45796">MNYESVNQNVATLNSSRPTQNDTGTVKKRRVAGKGRASSLLLILPLLAFLVVFFWVPLITVLKTAVINTTVTVGFPTTTSVIGKWDGQLPVPKELDRAVIADVLKSDEDRIKFGDAVRQLNADYPGFRSLIANTQRAVSGQDVNSAPLLKDIDPRWGDIHYWNVLSRNSSVLTDTNLLSALDMQRNAEGTVEAMPEGLSENRVIIGRTFFISFMVAVICLAVGVPYAIIAARVTGWKRTLMLTMVLIPLWTSLLVRSASWVVVLQDNGIINNFLMSIGVISSPLSLIFNRTGVLLAMSQVLLPFMVLPVFAAVKAVPMNLLYAASSLGAKPHSVFFRVLLPLIMPGVVSGALLVFMAAIGYYITPALVGGPKDQMVSSIVAFYATGTADWGRAAALGLILLAVTIVLYIVYSRVSKSNPLTGE</sequence>
<dbReference type="PANTHER" id="PTHR42929">
    <property type="entry name" value="INNER MEMBRANE ABC TRANSPORTER PERMEASE PROTEIN YDCU-RELATED-RELATED"/>
    <property type="match status" value="1"/>
</dbReference>
<evidence type="ECO:0000256" key="1">
    <source>
        <dbReference type="ARBA" id="ARBA00004651"/>
    </source>
</evidence>
<dbReference type="InterPro" id="IPR035906">
    <property type="entry name" value="MetI-like_sf"/>
</dbReference>
<proteinExistence type="inferred from homology"/>
<reference evidence="11 13" key="1">
    <citation type="journal article" date="2020" name="Microorganisms">
        <title>Reliable Identification of Environmental Pseudomonas Isolates Using the rpoD Gene.</title>
        <authorList>
            <consortium name="The Broad Institute Genome Sequencing Platform"/>
            <person name="Girard L."/>
            <person name="Lood C."/>
            <person name="Rokni-Zadeh H."/>
            <person name="van Noort V."/>
            <person name="Lavigne R."/>
            <person name="De Mot R."/>
        </authorList>
    </citation>
    <scope>NUCLEOTIDE SEQUENCE</scope>
    <source>
        <strain evidence="11 13">RW4S2</strain>
    </source>
</reference>
<evidence type="ECO:0000313" key="11">
    <source>
        <dbReference type="EMBL" id="MBC3472617.1"/>
    </source>
</evidence>
<feature type="transmembrane region" description="Helical" evidence="8">
    <location>
        <begin position="342"/>
        <end position="369"/>
    </location>
</feature>
<feature type="domain" description="ABC transmembrane type-1" evidence="10">
    <location>
        <begin position="205"/>
        <end position="411"/>
    </location>
</feature>
<dbReference type="EMBL" id="JABWRP010000017">
    <property type="protein sequence ID" value="MBC3472617.1"/>
    <property type="molecule type" value="Genomic_DNA"/>
</dbReference>
<evidence type="ECO:0000256" key="3">
    <source>
        <dbReference type="ARBA" id="ARBA00022448"/>
    </source>
</evidence>
<keyword evidence="7 8" id="KW-0472">Membrane</keyword>
<keyword evidence="13" id="KW-1185">Reference proteome</keyword>
<dbReference type="InterPro" id="IPR000515">
    <property type="entry name" value="MetI-like"/>
</dbReference>